<accession>A0A1A8VZ47</accession>
<dbReference type="AlphaFoldDB" id="A0A1A8VZ47"/>
<evidence type="ECO:0000313" key="3">
    <source>
        <dbReference type="Proteomes" id="UP000078560"/>
    </source>
</evidence>
<keyword evidence="1" id="KW-0472">Membrane</keyword>
<dbReference type="Proteomes" id="UP000078560">
    <property type="component" value="Unassembled WGS sequence"/>
</dbReference>
<keyword evidence="1" id="KW-1133">Transmembrane helix</keyword>
<protein>
    <submittedName>
        <fullName evidence="2">Uncharacterized protein</fullName>
    </submittedName>
</protein>
<evidence type="ECO:0000313" key="2">
    <source>
        <dbReference type="EMBL" id="SBS84153.1"/>
    </source>
</evidence>
<reference evidence="3" key="1">
    <citation type="submission" date="2016-05" db="EMBL/GenBank/DDBJ databases">
        <authorList>
            <person name="Naeem Raeece"/>
        </authorList>
    </citation>
    <scope>NUCLEOTIDE SEQUENCE [LARGE SCALE GENOMIC DNA]</scope>
</reference>
<sequence>MLREKLSKILKYYYFIRNYYIYHILFVYTFFLRITYTYADITISHLFTFLLNKYENVETPGKEDNFFYYFTHFFNFNTKNDDKFLNTKLFVVVYLPICLKCFYTLFFDYIAYYIYIHYYFNKINNDFKKVYYSSMSYESTCSKTSNHGFLKKKKKKLYTICKKKKYSYDDSKNMLYDMSIYGCRKHLQKKKKKKSQRQDKNSFLLVRKKRNNSWKKDIFYEENMNGKDKCVKVITCKNSFFRYNLPSSSRKDLLGRRLFFRIFKNKKNIFFRRKNRKGCRDVKENFHFGNSTCKETKWNNDNSVLSKAYVNLKSNFVLLDNDSMENMTRIAMRERSTCIEEEKQKGGVIPSSYSYKDSALENDSLGPFDETRERSKLLQFQLEKKKGSNYTNLENGKDEKMINNLTIPIQLNTSDIDYVILKEDNLEMYKNDNNNFEELCFGSGKENVIRILKKGSFGDIQTGEKVEKRSEKKGTCANISEKKKSYKTLRGSLKMDYLFKDSCELMENNTKLNDSYEYYYYNKYKNFQYGKHYNVYNNRREYINNKINVEYYNNKDNILNHHKSVNFTTTGFGMQDVSPPVNSANAFTFEKKKKGDVHHSGDILTTHITPVVIDMDDEYRAAAAAAVEATATATATATAVEATAVEATAAAAATAVEATATAAAAAAAAAAAVEAGGGEHMERINIDQSGKHGGYENFYSNYDKRKEYKCNYRNEYSVEEKKTEKDYNNSLCFFKSNFYNEDMFRKNILSEEINKRRRKPIQYVILSKLKWIFKNFNILKKYVSKIRRYLKKKGYIKNLSNDNNYKLLTNESYEKEEENKKNIFYKEKKNYKMKIPFLKNIKKLFQMFLETVLKSFHKTFFYMPIYILVTKVYIKNIHNLMCSFYSSILDASSFASYYIEYLILSYYNIEDSKNVYIVVYIIFLILHLSSLYEHDDDGSLLFEQDEHGMILFCTVRIGEGGRWKAYHTRHAFIRVY</sequence>
<name>A0A1A8VZ47_PLAOA</name>
<feature type="transmembrane region" description="Helical" evidence="1">
    <location>
        <begin position="89"/>
        <end position="115"/>
    </location>
</feature>
<organism evidence="2 3">
    <name type="scientific">Plasmodium ovale curtisi</name>
    <dbReference type="NCBI Taxonomy" id="864141"/>
    <lineage>
        <taxon>Eukaryota</taxon>
        <taxon>Sar</taxon>
        <taxon>Alveolata</taxon>
        <taxon>Apicomplexa</taxon>
        <taxon>Aconoidasida</taxon>
        <taxon>Haemosporida</taxon>
        <taxon>Plasmodiidae</taxon>
        <taxon>Plasmodium</taxon>
        <taxon>Plasmodium (Plasmodium)</taxon>
    </lineage>
</organism>
<dbReference type="EMBL" id="FLQU01000340">
    <property type="protein sequence ID" value="SBS84153.1"/>
    <property type="molecule type" value="Genomic_DNA"/>
</dbReference>
<feature type="transmembrane region" description="Helical" evidence="1">
    <location>
        <begin position="20"/>
        <end position="39"/>
    </location>
</feature>
<keyword evidence="1" id="KW-0812">Transmembrane</keyword>
<evidence type="ECO:0000256" key="1">
    <source>
        <dbReference type="SAM" id="Phobius"/>
    </source>
</evidence>
<gene>
    <name evidence="2" type="ORF">POVCU2_0024690</name>
</gene>
<proteinExistence type="predicted"/>